<evidence type="ECO:0000256" key="1">
    <source>
        <dbReference type="ARBA" id="ARBA00001393"/>
    </source>
</evidence>
<dbReference type="UniPathway" id="UPA00053">
    <property type="reaction ID" value="UER00085"/>
</dbReference>
<evidence type="ECO:0000256" key="12">
    <source>
        <dbReference type="ARBA" id="ARBA00022741"/>
    </source>
</evidence>
<evidence type="ECO:0000256" key="6">
    <source>
        <dbReference type="ARBA" id="ARBA00005412"/>
    </source>
</evidence>
<dbReference type="Pfam" id="PF24621">
    <property type="entry name" value="DHQS_C"/>
    <property type="match status" value="1"/>
</dbReference>
<feature type="domain" description="3-dehydroquinate synthase N-terminal" evidence="19">
    <location>
        <begin position="74"/>
        <end position="186"/>
    </location>
</feature>
<evidence type="ECO:0000256" key="16">
    <source>
        <dbReference type="ARBA" id="ARBA00023239"/>
    </source>
</evidence>
<feature type="binding site" evidence="18">
    <location>
        <begin position="112"/>
        <end position="116"/>
    </location>
    <ligand>
        <name>NAD(+)</name>
        <dbReference type="ChEBI" id="CHEBI:57540"/>
    </ligand>
</feature>
<dbReference type="EMBL" id="NRJH01000030">
    <property type="protein sequence ID" value="RIY32733.1"/>
    <property type="molecule type" value="Genomic_DNA"/>
</dbReference>
<dbReference type="Proteomes" id="UP000266258">
    <property type="component" value="Unassembled WGS sequence"/>
</dbReference>
<comment type="similarity">
    <text evidence="6 18">Belongs to the sugar phosphate cyclases superfamily. Dehydroquinate synthase family.</text>
</comment>
<evidence type="ECO:0000256" key="17">
    <source>
        <dbReference type="ARBA" id="ARBA00023285"/>
    </source>
</evidence>
<evidence type="ECO:0000256" key="13">
    <source>
        <dbReference type="ARBA" id="ARBA00022833"/>
    </source>
</evidence>
<evidence type="ECO:0000256" key="11">
    <source>
        <dbReference type="ARBA" id="ARBA00022723"/>
    </source>
</evidence>
<dbReference type="SUPFAM" id="SSF56796">
    <property type="entry name" value="Dehydroquinate synthase-like"/>
    <property type="match status" value="1"/>
</dbReference>
<evidence type="ECO:0000256" key="9">
    <source>
        <dbReference type="ARBA" id="ARBA00022490"/>
    </source>
</evidence>
<comment type="cofactor">
    <cofactor evidence="18">
        <name>Co(2+)</name>
        <dbReference type="ChEBI" id="CHEBI:48828"/>
    </cofactor>
    <cofactor evidence="18">
        <name>Zn(2+)</name>
        <dbReference type="ChEBI" id="CHEBI:29105"/>
    </cofactor>
    <text evidence="18">Binds 1 divalent metal cation per subunit. Can use either Co(2+) or Zn(2+).</text>
</comment>
<comment type="function">
    <text evidence="3 18">Catalyzes the conversion of 3-deoxy-D-arabino-heptulosonate 7-phosphate (DAHP) to dehydroquinate (DHQ).</text>
</comment>
<name>A0A3A1Y3C3_9GAMM</name>
<dbReference type="InterPro" id="IPR050071">
    <property type="entry name" value="Dehydroquinate_synthase"/>
</dbReference>
<organism evidence="21 22">
    <name type="scientific">Psittacicella melopsittaci</name>
    <dbReference type="NCBI Taxonomy" id="2028576"/>
    <lineage>
        <taxon>Bacteria</taxon>
        <taxon>Pseudomonadati</taxon>
        <taxon>Pseudomonadota</taxon>
        <taxon>Gammaproteobacteria</taxon>
        <taxon>Pasteurellales</taxon>
        <taxon>Psittacicellaceae</taxon>
        <taxon>Psittacicella</taxon>
    </lineage>
</organism>
<dbReference type="RefSeq" id="WP_119496931.1">
    <property type="nucleotide sequence ID" value="NZ_NRJH01000030.1"/>
</dbReference>
<feature type="binding site" evidence="18">
    <location>
        <begin position="136"/>
        <end position="137"/>
    </location>
    <ligand>
        <name>NAD(+)</name>
        <dbReference type="ChEBI" id="CHEBI:57540"/>
    </ligand>
</feature>
<evidence type="ECO:0000256" key="10">
    <source>
        <dbReference type="ARBA" id="ARBA00022605"/>
    </source>
</evidence>
<comment type="catalytic activity">
    <reaction evidence="1 18">
        <text>7-phospho-2-dehydro-3-deoxy-D-arabino-heptonate = 3-dehydroquinate + phosphate</text>
        <dbReference type="Rhea" id="RHEA:21968"/>
        <dbReference type="ChEBI" id="CHEBI:32364"/>
        <dbReference type="ChEBI" id="CHEBI:43474"/>
        <dbReference type="ChEBI" id="CHEBI:58394"/>
        <dbReference type="EC" id="4.2.3.4"/>
    </reaction>
</comment>
<dbReference type="PANTHER" id="PTHR43622">
    <property type="entry name" value="3-DEHYDROQUINATE SYNTHASE"/>
    <property type="match status" value="1"/>
</dbReference>
<dbReference type="FunFam" id="3.40.50.1970:FF:000001">
    <property type="entry name" value="3-dehydroquinate synthase"/>
    <property type="match status" value="1"/>
</dbReference>
<dbReference type="GO" id="GO:0046872">
    <property type="term" value="F:metal ion binding"/>
    <property type="evidence" value="ECO:0007669"/>
    <property type="project" value="UniProtKB-KW"/>
</dbReference>
<evidence type="ECO:0000256" key="15">
    <source>
        <dbReference type="ARBA" id="ARBA00023141"/>
    </source>
</evidence>
<dbReference type="OrthoDB" id="9806583at2"/>
<dbReference type="GO" id="GO:0000166">
    <property type="term" value="F:nucleotide binding"/>
    <property type="evidence" value="ECO:0007669"/>
    <property type="project" value="UniProtKB-KW"/>
</dbReference>
<dbReference type="GO" id="GO:0003856">
    <property type="term" value="F:3-dehydroquinate synthase activity"/>
    <property type="evidence" value="ECO:0007669"/>
    <property type="project" value="UniProtKB-UniRule"/>
</dbReference>
<evidence type="ECO:0000259" key="20">
    <source>
        <dbReference type="Pfam" id="PF24621"/>
    </source>
</evidence>
<keyword evidence="14 18" id="KW-0520">NAD</keyword>
<feature type="binding site" evidence="18">
    <location>
        <position position="158"/>
    </location>
    <ligand>
        <name>NAD(+)</name>
        <dbReference type="ChEBI" id="CHEBI:57540"/>
    </ligand>
</feature>
<comment type="caution">
    <text evidence="21">The sequence shown here is derived from an EMBL/GenBank/DDBJ whole genome shotgun (WGS) entry which is preliminary data.</text>
</comment>
<keyword evidence="17 18" id="KW-0170">Cobalt</keyword>
<gene>
    <name evidence="18" type="primary">aroB</name>
    <name evidence="21" type="ORF">CJP74_03770</name>
</gene>
<evidence type="ECO:0000256" key="14">
    <source>
        <dbReference type="ARBA" id="ARBA00023027"/>
    </source>
</evidence>
<evidence type="ECO:0000256" key="8">
    <source>
        <dbReference type="ARBA" id="ARBA00017684"/>
    </source>
</evidence>
<dbReference type="GO" id="GO:0009423">
    <property type="term" value="P:chorismate biosynthetic process"/>
    <property type="evidence" value="ECO:0007669"/>
    <property type="project" value="UniProtKB-UniRule"/>
</dbReference>
<dbReference type="Pfam" id="PF01761">
    <property type="entry name" value="DHQ_synthase"/>
    <property type="match status" value="1"/>
</dbReference>
<keyword evidence="10 18" id="KW-0028">Amino-acid biosynthesis</keyword>
<dbReference type="PIRSF" id="PIRSF001455">
    <property type="entry name" value="DHQ_synth"/>
    <property type="match status" value="1"/>
</dbReference>
<comment type="subcellular location">
    <subcellularLocation>
        <location evidence="4 18">Cytoplasm</location>
    </subcellularLocation>
</comment>
<keyword evidence="9 18" id="KW-0963">Cytoplasm</keyword>
<dbReference type="InterPro" id="IPR030960">
    <property type="entry name" value="DHQS/DOIS_N"/>
</dbReference>
<dbReference type="NCBIfam" id="TIGR01357">
    <property type="entry name" value="aroB"/>
    <property type="match status" value="1"/>
</dbReference>
<comment type="caution">
    <text evidence="18">Lacks conserved residue(s) required for the propagation of feature annotation.</text>
</comment>
<accession>A0A3A1Y3C3</accession>
<dbReference type="CDD" id="cd08195">
    <property type="entry name" value="DHQS"/>
    <property type="match status" value="1"/>
</dbReference>
<evidence type="ECO:0000259" key="19">
    <source>
        <dbReference type="Pfam" id="PF01761"/>
    </source>
</evidence>
<evidence type="ECO:0000256" key="5">
    <source>
        <dbReference type="ARBA" id="ARBA00004661"/>
    </source>
</evidence>
<evidence type="ECO:0000256" key="2">
    <source>
        <dbReference type="ARBA" id="ARBA00001911"/>
    </source>
</evidence>
<feature type="binding site" evidence="18">
    <location>
        <position position="191"/>
    </location>
    <ligand>
        <name>Zn(2+)</name>
        <dbReference type="ChEBI" id="CHEBI:29105"/>
    </ligand>
</feature>
<evidence type="ECO:0000256" key="4">
    <source>
        <dbReference type="ARBA" id="ARBA00004496"/>
    </source>
</evidence>
<evidence type="ECO:0000256" key="3">
    <source>
        <dbReference type="ARBA" id="ARBA00003485"/>
    </source>
</evidence>
<dbReference type="Gene3D" id="3.40.50.1970">
    <property type="match status" value="1"/>
</dbReference>
<evidence type="ECO:0000313" key="22">
    <source>
        <dbReference type="Proteomes" id="UP000266258"/>
    </source>
</evidence>
<keyword evidence="22" id="KW-1185">Reference proteome</keyword>
<feature type="domain" description="3-dehydroquinate synthase C-terminal" evidence="20">
    <location>
        <begin position="188"/>
        <end position="342"/>
    </location>
</feature>
<feature type="binding site" evidence="18">
    <location>
        <position position="254"/>
    </location>
    <ligand>
        <name>Zn(2+)</name>
        <dbReference type="ChEBI" id="CHEBI:29105"/>
    </ligand>
</feature>
<evidence type="ECO:0000313" key="21">
    <source>
        <dbReference type="EMBL" id="RIY32733.1"/>
    </source>
</evidence>
<dbReference type="InterPro" id="IPR030963">
    <property type="entry name" value="DHQ_synth_fam"/>
</dbReference>
<evidence type="ECO:0000256" key="18">
    <source>
        <dbReference type="HAMAP-Rule" id="MF_00110"/>
    </source>
</evidence>
<dbReference type="AlphaFoldDB" id="A0A3A1Y3C3"/>
<dbReference type="GO" id="GO:0009073">
    <property type="term" value="P:aromatic amino acid family biosynthetic process"/>
    <property type="evidence" value="ECO:0007669"/>
    <property type="project" value="UniProtKB-KW"/>
</dbReference>
<proteinExistence type="inferred from homology"/>
<feature type="binding site" evidence="18">
    <location>
        <position position="149"/>
    </location>
    <ligand>
        <name>NAD(+)</name>
        <dbReference type="ChEBI" id="CHEBI:57540"/>
    </ligand>
</feature>
<feature type="binding site" evidence="18">
    <location>
        <position position="271"/>
    </location>
    <ligand>
        <name>Zn(2+)</name>
        <dbReference type="ChEBI" id="CHEBI:29105"/>
    </ligand>
</feature>
<dbReference type="EC" id="4.2.3.4" evidence="7 18"/>
<sequence length="378" mass="42036">MTISRLLDQVHVDLPDNKSYDILIGSNLLSDSKYLEPYCQDREVLIVTNPTVAKYHLQTLLLGLGQMCAKLNVVEVIDSEEAKTAPYLEQIYTSLLEHNYSRRSLIIALGGGVIGDLAGYAAATYQRGVDFLQIPTTLLAQVDSSIGGKTAINHKLGKNMIGAFHQPVNVLVDLEVLKTLPNRELSAGLAEVIKYGFIFSSEFIDYLEVNLDRLLDKDLNTLAYTIRRCCEFKAKVVAEDEKEAGVRALLNLGHTYGHAIEAHQGYGNWLHGEAISTGMVLAGLTTLELINQNHQAPVELNFTHGDLEKVKMLLKRAKLPIHIPDNMNSEHFLKYMARDKKNLANQIVLVLFAHLGKAYVEKNVASHTITKVIDKYKG</sequence>
<keyword evidence="15 18" id="KW-0057">Aromatic amino acid biosynthesis</keyword>
<protein>
    <recommendedName>
        <fullName evidence="8 18">3-dehydroquinate synthase</fullName>
        <shortName evidence="18">DHQS</shortName>
        <ecNumber evidence="7 18">4.2.3.4</ecNumber>
    </recommendedName>
</protein>
<keyword evidence="16 18" id="KW-0456">Lyase</keyword>
<comment type="cofactor">
    <cofactor evidence="2 18">
        <name>NAD(+)</name>
        <dbReference type="ChEBI" id="CHEBI:57540"/>
    </cofactor>
</comment>
<dbReference type="HAMAP" id="MF_00110">
    <property type="entry name" value="DHQ_synthase"/>
    <property type="match status" value="1"/>
</dbReference>
<dbReference type="InterPro" id="IPR056179">
    <property type="entry name" value="DHQS_C"/>
</dbReference>
<comment type="pathway">
    <text evidence="5 18">Metabolic intermediate biosynthesis; chorismate biosynthesis; chorismate from D-erythrose 4-phosphate and phosphoenolpyruvate: step 2/7.</text>
</comment>
<keyword evidence="12 18" id="KW-0547">Nucleotide-binding</keyword>
<keyword evidence="11 18" id="KW-0479">Metal-binding</keyword>
<dbReference type="GO" id="GO:0008652">
    <property type="term" value="P:amino acid biosynthetic process"/>
    <property type="evidence" value="ECO:0007669"/>
    <property type="project" value="UniProtKB-KW"/>
</dbReference>
<dbReference type="GO" id="GO:0005737">
    <property type="term" value="C:cytoplasm"/>
    <property type="evidence" value="ECO:0007669"/>
    <property type="project" value="UniProtKB-SubCell"/>
</dbReference>
<reference evidence="21 22" key="1">
    <citation type="submission" date="2017-08" db="EMBL/GenBank/DDBJ databases">
        <title>Reclassification of Bisgaard taxon 37 and 44.</title>
        <authorList>
            <person name="Christensen H."/>
        </authorList>
    </citation>
    <scope>NUCLEOTIDE SEQUENCE [LARGE SCALE GENOMIC DNA]</scope>
    <source>
        <strain evidence="21 22">B96_4</strain>
    </source>
</reference>
<dbReference type="Gene3D" id="1.20.1090.10">
    <property type="entry name" value="Dehydroquinate synthase-like - alpha domain"/>
    <property type="match status" value="1"/>
</dbReference>
<evidence type="ECO:0000256" key="7">
    <source>
        <dbReference type="ARBA" id="ARBA00013031"/>
    </source>
</evidence>
<keyword evidence="13 18" id="KW-0862">Zinc</keyword>
<dbReference type="PANTHER" id="PTHR43622:SF7">
    <property type="entry name" value="3-DEHYDROQUINATE SYNTHASE, CHLOROPLASTIC"/>
    <property type="match status" value="1"/>
</dbReference>
<dbReference type="InterPro" id="IPR016037">
    <property type="entry name" value="DHQ_synth_AroB"/>
</dbReference>